<dbReference type="STRING" id="1429083.GCA_001885685_01914"/>
<dbReference type="PRINTS" id="PR00080">
    <property type="entry name" value="SDRFAMILY"/>
</dbReference>
<proteinExistence type="inferred from homology"/>
<organism evidence="5 6">
    <name type="scientific">Atopomonas hussainii</name>
    <dbReference type="NCBI Taxonomy" id="1429083"/>
    <lineage>
        <taxon>Bacteria</taxon>
        <taxon>Pseudomonadati</taxon>
        <taxon>Pseudomonadota</taxon>
        <taxon>Gammaproteobacteria</taxon>
        <taxon>Pseudomonadales</taxon>
        <taxon>Pseudomonadaceae</taxon>
        <taxon>Atopomonas</taxon>
    </lineage>
</organism>
<dbReference type="InterPro" id="IPR020904">
    <property type="entry name" value="Sc_DH/Rdtase_CS"/>
</dbReference>
<dbReference type="Pfam" id="PF00106">
    <property type="entry name" value="adh_short"/>
    <property type="match status" value="1"/>
</dbReference>
<evidence type="ECO:0000256" key="1">
    <source>
        <dbReference type="ARBA" id="ARBA00006484"/>
    </source>
</evidence>
<name>A0A1H7H089_9GAMM</name>
<dbReference type="CDD" id="cd05374">
    <property type="entry name" value="17beta-HSD-like_SDR_c"/>
    <property type="match status" value="1"/>
</dbReference>
<dbReference type="EMBL" id="FOAS01000002">
    <property type="protein sequence ID" value="SEK43731.1"/>
    <property type="molecule type" value="Genomic_DNA"/>
</dbReference>
<evidence type="ECO:0000256" key="3">
    <source>
        <dbReference type="RuleBase" id="RU000363"/>
    </source>
</evidence>
<feature type="domain" description="Ketoreductase" evidence="4">
    <location>
        <begin position="3"/>
        <end position="181"/>
    </location>
</feature>
<reference evidence="5 6" key="1">
    <citation type="submission" date="2016-10" db="EMBL/GenBank/DDBJ databases">
        <authorList>
            <person name="de Groot N.N."/>
        </authorList>
    </citation>
    <scope>NUCLEOTIDE SEQUENCE [LARGE SCALE GENOMIC DNA]</scope>
    <source>
        <strain evidence="5 6">JCM 19513</strain>
    </source>
</reference>
<dbReference type="PROSITE" id="PS00061">
    <property type="entry name" value="ADH_SHORT"/>
    <property type="match status" value="1"/>
</dbReference>
<dbReference type="NCBIfam" id="NF004284">
    <property type="entry name" value="PRK05693.1"/>
    <property type="match status" value="1"/>
</dbReference>
<dbReference type="SMART" id="SM00822">
    <property type="entry name" value="PKS_KR"/>
    <property type="match status" value="1"/>
</dbReference>
<keyword evidence="2" id="KW-0560">Oxidoreductase</keyword>
<evidence type="ECO:0000313" key="5">
    <source>
        <dbReference type="EMBL" id="SEK43731.1"/>
    </source>
</evidence>
<dbReference type="RefSeq" id="WP_074864858.1">
    <property type="nucleotide sequence ID" value="NZ_FOAS01000002.1"/>
</dbReference>
<dbReference type="PANTHER" id="PTHR44169">
    <property type="entry name" value="NADPH-DEPENDENT 1-ACYLDIHYDROXYACETONE PHOSPHATE REDUCTASE"/>
    <property type="match status" value="1"/>
</dbReference>
<dbReference type="Gene3D" id="3.40.50.720">
    <property type="entry name" value="NAD(P)-binding Rossmann-like Domain"/>
    <property type="match status" value="1"/>
</dbReference>
<evidence type="ECO:0000256" key="2">
    <source>
        <dbReference type="ARBA" id="ARBA00023002"/>
    </source>
</evidence>
<dbReference type="InterPro" id="IPR002347">
    <property type="entry name" value="SDR_fam"/>
</dbReference>
<protein>
    <submittedName>
        <fullName evidence="5">Short-chain dehydrogenase</fullName>
    </submittedName>
</protein>
<dbReference type="SUPFAM" id="SSF51735">
    <property type="entry name" value="NAD(P)-binding Rossmann-fold domains"/>
    <property type="match status" value="1"/>
</dbReference>
<dbReference type="InterPro" id="IPR036291">
    <property type="entry name" value="NAD(P)-bd_dom_sf"/>
</dbReference>
<sequence length="279" mass="29288">MPRSVLITGCSSGIGHALARAFAAHGDRVIATARRLSSLESLSPQCQTVALDVTSETSRAALLEQLAEKGIRHIDILINNAGISAMGPVIELPAEQLRGQFETNVVAPVLLTQALFPLLQQSQRPLVVNIGSVSGVPTTPFAGAYCASKAALHSLSDALRMELAPFGVQVITVQPGAIQSSFGDSAASGIEAWLGAHSRYAGIRDGIMARAQASQVNATAADDFAAALLTELNTDQPKALIRIGKGSRSMPAVARLLPSELTRTLLSRKFSLNRLPGIH</sequence>
<dbReference type="InterPro" id="IPR057326">
    <property type="entry name" value="KR_dom"/>
</dbReference>
<dbReference type="PRINTS" id="PR00081">
    <property type="entry name" value="GDHRDH"/>
</dbReference>
<dbReference type="PANTHER" id="PTHR44169:SF6">
    <property type="entry name" value="NADPH-DEPENDENT 1-ACYLDIHYDROXYACETONE PHOSPHATE REDUCTASE"/>
    <property type="match status" value="1"/>
</dbReference>
<dbReference type="GO" id="GO:0016491">
    <property type="term" value="F:oxidoreductase activity"/>
    <property type="evidence" value="ECO:0007669"/>
    <property type="project" value="UniProtKB-KW"/>
</dbReference>
<keyword evidence="6" id="KW-1185">Reference proteome</keyword>
<evidence type="ECO:0000313" key="6">
    <source>
        <dbReference type="Proteomes" id="UP000185766"/>
    </source>
</evidence>
<dbReference type="Proteomes" id="UP000185766">
    <property type="component" value="Unassembled WGS sequence"/>
</dbReference>
<gene>
    <name evidence="5" type="ORF">SAMN05216214_102244</name>
</gene>
<evidence type="ECO:0000259" key="4">
    <source>
        <dbReference type="SMART" id="SM00822"/>
    </source>
</evidence>
<accession>A0A1H7H089</accession>
<comment type="similarity">
    <text evidence="1 3">Belongs to the short-chain dehydrogenases/reductases (SDR) family.</text>
</comment>
<dbReference type="AlphaFoldDB" id="A0A1H7H089"/>